<evidence type="ECO:0000313" key="2">
    <source>
        <dbReference type="Proteomes" id="UP000029004"/>
    </source>
</evidence>
<evidence type="ECO:0000313" key="1">
    <source>
        <dbReference type="EMBL" id="KFI97504.1"/>
    </source>
</evidence>
<keyword evidence="2" id="KW-1185">Reference proteome</keyword>
<comment type="caution">
    <text evidence="1">The sequence shown here is derived from an EMBL/GenBank/DDBJ whole genome shotgun (WGS) entry which is preliminary data.</text>
</comment>
<name>A0A087DPQ4_9BIFI</name>
<sequence>MDGNGNYVSGVPYTVEYDSKLVKVDNPTGVTGNGPIAINWTAVGNGGQLDASTQVTLTGRMRFYGPYTRGIRHHPQSASGRQLPPAGAKGCCPTSPVIDCSRWREREETG</sequence>
<accession>A0A087DPQ4</accession>
<protein>
    <submittedName>
        <fullName evidence="1">Uncharacterized protein</fullName>
    </submittedName>
</protein>
<dbReference type="RefSeq" id="WP_034528309.1">
    <property type="nucleotide sequence ID" value="NZ_JGZP01000012.1"/>
</dbReference>
<proteinExistence type="predicted"/>
<dbReference type="AlphaFoldDB" id="A0A087DPQ4"/>
<gene>
    <name evidence="1" type="ORF">BSTEL_0225</name>
</gene>
<dbReference type="EMBL" id="JGZP01000012">
    <property type="protein sequence ID" value="KFI97504.1"/>
    <property type="molecule type" value="Genomic_DNA"/>
</dbReference>
<dbReference type="STRING" id="762211.BSTEL_0225"/>
<dbReference type="Proteomes" id="UP000029004">
    <property type="component" value="Unassembled WGS sequence"/>
</dbReference>
<reference evidence="1 2" key="1">
    <citation type="submission" date="2014-03" db="EMBL/GenBank/DDBJ databases">
        <title>Genomics of Bifidobacteria.</title>
        <authorList>
            <person name="Ventura M."/>
            <person name="Milani C."/>
            <person name="Lugli G.A."/>
        </authorList>
    </citation>
    <scope>NUCLEOTIDE SEQUENCE [LARGE SCALE GENOMIC DNA]</scope>
    <source>
        <strain evidence="1 2">DSM 23968</strain>
    </source>
</reference>
<organism evidence="1 2">
    <name type="scientific">Bifidobacterium stellenboschense</name>
    <dbReference type="NCBI Taxonomy" id="762211"/>
    <lineage>
        <taxon>Bacteria</taxon>
        <taxon>Bacillati</taxon>
        <taxon>Actinomycetota</taxon>
        <taxon>Actinomycetes</taxon>
        <taxon>Bifidobacteriales</taxon>
        <taxon>Bifidobacteriaceae</taxon>
        <taxon>Bifidobacterium</taxon>
    </lineage>
</organism>